<organism evidence="2 3">
    <name type="scientific">Mycena metata</name>
    <dbReference type="NCBI Taxonomy" id="1033252"/>
    <lineage>
        <taxon>Eukaryota</taxon>
        <taxon>Fungi</taxon>
        <taxon>Dikarya</taxon>
        <taxon>Basidiomycota</taxon>
        <taxon>Agaricomycotina</taxon>
        <taxon>Agaricomycetes</taxon>
        <taxon>Agaricomycetidae</taxon>
        <taxon>Agaricales</taxon>
        <taxon>Marasmiineae</taxon>
        <taxon>Mycenaceae</taxon>
        <taxon>Mycena</taxon>
    </lineage>
</organism>
<proteinExistence type="predicted"/>
<dbReference type="EMBL" id="JARKIB010000035">
    <property type="protein sequence ID" value="KAJ7761405.1"/>
    <property type="molecule type" value="Genomic_DNA"/>
</dbReference>
<evidence type="ECO:0000313" key="2">
    <source>
        <dbReference type="EMBL" id="KAJ7761405.1"/>
    </source>
</evidence>
<accession>A0AAD7JFI4</accession>
<evidence type="ECO:0000256" key="1">
    <source>
        <dbReference type="SAM" id="MobiDB-lite"/>
    </source>
</evidence>
<sequence>MDDTRYPASVDDTPHPVLAESMADEQPSSFDARGAFFPESRGFVVTGGNFTSVNNYHIAALVSSDFRTIPLSDLNLERDVVSSSVFHRRHGQVGARRMYSARPDGREGNVAAAVYHGKAGEQKWQEDISRLARIRHPNFLQIYAIVVSQAYSIYATIFNEDLVPLGAILAKSHAQSQAVCVYNYVYYYEELAECDQFLKEEFNTSSTSNDYTLMVRRQSQALCVDLSGSPDTFPSFPLLYPRGLWPNRGIRTVTNLKLSDEEEIIRVLELDVYHTVFMRHLWLTVEATGPIRTDKAPWRPGAIMYSDNRRYGGCGLEKRREVAWCPVKAPQWSYADGRVTEPQTSHLMANGWTRYNACEVLGGINAIIRASESAWASQANNCFAHLNVTSHKERFRFVGSIFFRVDFSWGDAEHLEDSTGYLFLCPVTQLRCGPPSCAWPTHAAYWSLDPAGAEPLSTTDQDLRFPAIRLHVSANIFSYHDSAYESLRRFHRAKGFDPDSLDVALHLGHPLLAYTSNDDGEDSESESDDDPFAPTTKLD</sequence>
<keyword evidence="3" id="KW-1185">Reference proteome</keyword>
<evidence type="ECO:0000313" key="3">
    <source>
        <dbReference type="Proteomes" id="UP001215598"/>
    </source>
</evidence>
<reference evidence="2" key="1">
    <citation type="submission" date="2023-03" db="EMBL/GenBank/DDBJ databases">
        <title>Massive genome expansion in bonnet fungi (Mycena s.s.) driven by repeated elements and novel gene families across ecological guilds.</title>
        <authorList>
            <consortium name="Lawrence Berkeley National Laboratory"/>
            <person name="Harder C.B."/>
            <person name="Miyauchi S."/>
            <person name="Viragh M."/>
            <person name="Kuo A."/>
            <person name="Thoen E."/>
            <person name="Andreopoulos B."/>
            <person name="Lu D."/>
            <person name="Skrede I."/>
            <person name="Drula E."/>
            <person name="Henrissat B."/>
            <person name="Morin E."/>
            <person name="Kohler A."/>
            <person name="Barry K."/>
            <person name="LaButti K."/>
            <person name="Morin E."/>
            <person name="Salamov A."/>
            <person name="Lipzen A."/>
            <person name="Mereny Z."/>
            <person name="Hegedus B."/>
            <person name="Baldrian P."/>
            <person name="Stursova M."/>
            <person name="Weitz H."/>
            <person name="Taylor A."/>
            <person name="Grigoriev I.V."/>
            <person name="Nagy L.G."/>
            <person name="Martin F."/>
            <person name="Kauserud H."/>
        </authorList>
    </citation>
    <scope>NUCLEOTIDE SEQUENCE</scope>
    <source>
        <strain evidence="2">CBHHK182m</strain>
    </source>
</reference>
<feature type="compositionally biased region" description="Acidic residues" evidence="1">
    <location>
        <begin position="518"/>
        <end position="531"/>
    </location>
</feature>
<name>A0AAD7JFI4_9AGAR</name>
<protein>
    <submittedName>
        <fullName evidence="2">Uncharacterized protein</fullName>
    </submittedName>
</protein>
<feature type="region of interest" description="Disordered" evidence="1">
    <location>
        <begin position="515"/>
        <end position="539"/>
    </location>
</feature>
<dbReference type="Proteomes" id="UP001215598">
    <property type="component" value="Unassembled WGS sequence"/>
</dbReference>
<dbReference type="AlphaFoldDB" id="A0AAD7JFI4"/>
<gene>
    <name evidence="2" type="ORF">B0H16DRAFT_1530974</name>
</gene>
<comment type="caution">
    <text evidence="2">The sequence shown here is derived from an EMBL/GenBank/DDBJ whole genome shotgun (WGS) entry which is preliminary data.</text>
</comment>